<dbReference type="CDD" id="cd00180">
    <property type="entry name" value="PKc"/>
    <property type="match status" value="1"/>
</dbReference>
<comment type="caution">
    <text evidence="3">The sequence shown here is derived from an EMBL/GenBank/DDBJ whole genome shotgun (WGS) entry which is preliminary data.</text>
</comment>
<feature type="compositionally biased region" description="Polar residues" evidence="1">
    <location>
        <begin position="25"/>
        <end position="36"/>
    </location>
</feature>
<feature type="region of interest" description="Disordered" evidence="1">
    <location>
        <begin position="815"/>
        <end position="840"/>
    </location>
</feature>
<dbReference type="InterPro" id="IPR000719">
    <property type="entry name" value="Prot_kinase_dom"/>
</dbReference>
<reference evidence="3 4" key="1">
    <citation type="journal article" date="2023" name="Plant Dis.">
        <title>First Report of Diplodia intermedia Causing Canker and Dieback Diseases on Apple Trees in Canada.</title>
        <authorList>
            <person name="Ellouze W."/>
            <person name="Ilyukhin E."/>
            <person name="Sulman M."/>
            <person name="Ali S."/>
        </authorList>
    </citation>
    <scope>NUCLEOTIDE SEQUENCE [LARGE SCALE GENOMIC DNA]</scope>
    <source>
        <strain evidence="3 4">M45-28</strain>
    </source>
</reference>
<name>A0ABR3U1Y9_9PEZI</name>
<feature type="compositionally biased region" description="Basic and acidic residues" evidence="1">
    <location>
        <begin position="39"/>
        <end position="55"/>
    </location>
</feature>
<dbReference type="SUPFAM" id="SSF56112">
    <property type="entry name" value="Protein kinase-like (PK-like)"/>
    <property type="match status" value="1"/>
</dbReference>
<dbReference type="Proteomes" id="UP001521184">
    <property type="component" value="Unassembled WGS sequence"/>
</dbReference>
<feature type="region of interest" description="Disordered" evidence="1">
    <location>
        <begin position="508"/>
        <end position="580"/>
    </location>
</feature>
<proteinExistence type="predicted"/>
<feature type="compositionally biased region" description="Basic residues" evidence="1">
    <location>
        <begin position="819"/>
        <end position="832"/>
    </location>
</feature>
<dbReference type="PROSITE" id="PS00108">
    <property type="entry name" value="PROTEIN_KINASE_ST"/>
    <property type="match status" value="1"/>
</dbReference>
<dbReference type="InterPro" id="IPR011009">
    <property type="entry name" value="Kinase-like_dom_sf"/>
</dbReference>
<evidence type="ECO:0000313" key="3">
    <source>
        <dbReference type="EMBL" id="KAL1649955.1"/>
    </source>
</evidence>
<feature type="region of interest" description="Disordered" evidence="1">
    <location>
        <begin position="618"/>
        <end position="653"/>
    </location>
</feature>
<accession>A0ABR3U1Y9</accession>
<keyword evidence="4" id="KW-1185">Reference proteome</keyword>
<evidence type="ECO:0000313" key="4">
    <source>
        <dbReference type="Proteomes" id="UP001521184"/>
    </source>
</evidence>
<dbReference type="Gene3D" id="1.10.510.10">
    <property type="entry name" value="Transferase(Phosphotransferase) domain 1"/>
    <property type="match status" value="1"/>
</dbReference>
<dbReference type="InterPro" id="IPR008271">
    <property type="entry name" value="Ser/Thr_kinase_AS"/>
</dbReference>
<dbReference type="EMBL" id="JAKEKT020000005">
    <property type="protein sequence ID" value="KAL1649955.1"/>
    <property type="molecule type" value="Genomic_DNA"/>
</dbReference>
<sequence length="986" mass="112448">MTSSDFSSYQSQSLPTFPGLKARNVNGSYQFVNESEGTSEERQPRKTGSGHEKTSRMSLLEYVTNRQSPQWHQEWFGDLLLNHLVIRSSSTTNKPIREGDWIERYNTRCDIMAAKHRDRNNFPDDWIAVKIIRLRGTEKKNNEAKQRFMEEIRNMQRLSAMRHHHIISFIGSYESGQEMGIAMFPVAKYSLKLLLRNVSDDNWEKRDRNNDFSEHHHTWALLRYFLCLSSAVAWLHLNNVKHKDIKPANILIDCKQSIILADFGLSRIYESKEEAGISGGQTEYTLTYAPPEAIDETERSFSTDLFSLACVFLEMITVICGKTTMALTDQLKYRTSPHNERSKCYASSSEVIWAWTEDLRAKEKKVHLAARKLLTEGLDRVNVMISKEPSARGEAKEAHECFKGVLESAYAVLGDSRLTCERCANVENVLLSDSEPVQLPTVLENHVQSSHQQTHAAHSTTHSTSAIIVSELIATPLDTPTLEPTRKKDAFFEEPLTWPVVPGAEMGDRERAEPAAAVTDVEKRKSTPEIPNASTPSSTAGHHTSVSERTTMFNSSPNLSTQPSNTSMKGNISDHAPQQQKRLRCVIRKDGKFYRSTRLFNDLPGQKIIIWNTQNNKKRVEDKDHPLDSKEQRDKKSATVTEDEHKVQEEDNAKDLLQDEKDAWEHHTVLLLGGASTGGLIAILLGRLRMTVDEAIVAYEDLIPIQQKQNLPVKRRAPHSEEDFRSRLDTAVKRPMTRLPGTMVKDAPISTKLASSPYMCRTFLRNDAGSKIDLSTCNSDDRREEEIIDAACEMIIQPKKTWVLRSLHRELSLRGGKAVPKHRETRPRKAKSPKSDFLMSISRMSPKREDTGQVAETHSLERFSRNDMPNFMQGIDFDFGADILSLLEKNESTDPDAARWLKQVKKCAKYLVEKRQRRAQTANWERFALGTDYRCGYCAAKGRDKTYDQYLLIEHLQKEHRAPPSDDDRFDTYCEILRHFRTVAVA</sequence>
<feature type="compositionally biased region" description="Polar residues" evidence="1">
    <location>
        <begin position="532"/>
        <end position="580"/>
    </location>
</feature>
<feature type="domain" description="Protein kinase" evidence="2">
    <location>
        <begin position="90"/>
        <end position="402"/>
    </location>
</feature>
<dbReference type="PROSITE" id="PS50011">
    <property type="entry name" value="PROTEIN_KINASE_DOM"/>
    <property type="match status" value="1"/>
</dbReference>
<evidence type="ECO:0000259" key="2">
    <source>
        <dbReference type="PROSITE" id="PS50011"/>
    </source>
</evidence>
<feature type="compositionally biased region" description="Low complexity" evidence="1">
    <location>
        <begin position="1"/>
        <end position="13"/>
    </location>
</feature>
<organism evidence="3 4">
    <name type="scientific">Diplodia intermedia</name>
    <dbReference type="NCBI Taxonomy" id="856260"/>
    <lineage>
        <taxon>Eukaryota</taxon>
        <taxon>Fungi</taxon>
        <taxon>Dikarya</taxon>
        <taxon>Ascomycota</taxon>
        <taxon>Pezizomycotina</taxon>
        <taxon>Dothideomycetes</taxon>
        <taxon>Dothideomycetes incertae sedis</taxon>
        <taxon>Botryosphaeriales</taxon>
        <taxon>Botryosphaeriaceae</taxon>
        <taxon>Diplodia</taxon>
    </lineage>
</organism>
<protein>
    <recommendedName>
        <fullName evidence="2">Protein kinase domain-containing protein</fullName>
    </recommendedName>
</protein>
<gene>
    <name evidence="3" type="ORF">SLS58_001331</name>
</gene>
<dbReference type="Pfam" id="PF00069">
    <property type="entry name" value="Pkinase"/>
    <property type="match status" value="1"/>
</dbReference>
<dbReference type="PANTHER" id="PTHR44167">
    <property type="entry name" value="OVARIAN-SPECIFIC SERINE/THREONINE-PROTEIN KINASE LOK-RELATED"/>
    <property type="match status" value="1"/>
</dbReference>
<evidence type="ECO:0000256" key="1">
    <source>
        <dbReference type="SAM" id="MobiDB-lite"/>
    </source>
</evidence>
<dbReference type="PANTHER" id="PTHR44167:SF30">
    <property type="entry name" value="PHOSPHORYLASE KINASE"/>
    <property type="match status" value="1"/>
</dbReference>
<feature type="region of interest" description="Disordered" evidence="1">
    <location>
        <begin position="1"/>
        <end position="56"/>
    </location>
</feature>
<dbReference type="SMART" id="SM00220">
    <property type="entry name" value="S_TKc"/>
    <property type="match status" value="1"/>
</dbReference>